<sequence length="141" mass="15384">MSVDITTASTTRDVVESFWGAFSTGDTDRMKNVVSPDIEWTVVGRTVPIAKTYAGWAGFFDELLATLDASFVPGSLSMTRKGTYVDEAAGVAVIELFESATTVDGKEFVNHIVDVFHIRDGRITAVREYMDLAEVAEAFGF</sequence>
<dbReference type="Pfam" id="PF12680">
    <property type="entry name" value="SnoaL_2"/>
    <property type="match status" value="1"/>
</dbReference>
<gene>
    <name evidence="2" type="ORF">AAE021_18035</name>
</gene>
<dbReference type="InterPro" id="IPR032710">
    <property type="entry name" value="NTF2-like_dom_sf"/>
</dbReference>
<accession>A0ABZ2ZWG6</accession>
<dbReference type="PANTHER" id="PTHR41252:SF1">
    <property type="entry name" value="BLR2505 PROTEIN"/>
    <property type="match status" value="1"/>
</dbReference>
<dbReference type="Gene3D" id="3.10.450.50">
    <property type="match status" value="1"/>
</dbReference>
<dbReference type="EMBL" id="CP151657">
    <property type="protein sequence ID" value="WZP16011.1"/>
    <property type="molecule type" value="Genomic_DNA"/>
</dbReference>
<keyword evidence="3" id="KW-1185">Reference proteome</keyword>
<proteinExistence type="predicted"/>
<dbReference type="PANTHER" id="PTHR41252">
    <property type="entry name" value="BLR2505 PROTEIN"/>
    <property type="match status" value="1"/>
</dbReference>
<feature type="domain" description="SnoaL-like" evidence="1">
    <location>
        <begin position="15"/>
        <end position="125"/>
    </location>
</feature>
<protein>
    <submittedName>
        <fullName evidence="2">Nuclear transport factor 2 family protein</fullName>
    </submittedName>
</protein>
<reference evidence="2 3" key="1">
    <citation type="submission" date="2024-04" db="EMBL/GenBank/DDBJ databases">
        <title>Arthrobacter sp. from Plains bison fecal sample.</title>
        <authorList>
            <person name="Ruzzini A."/>
        </authorList>
    </citation>
    <scope>NUCLEOTIDE SEQUENCE [LARGE SCALE GENOMIC DNA]</scope>
    <source>
        <strain evidence="2 3">EINP1</strain>
    </source>
</reference>
<evidence type="ECO:0000313" key="3">
    <source>
        <dbReference type="Proteomes" id="UP001448858"/>
    </source>
</evidence>
<dbReference type="InterPro" id="IPR037401">
    <property type="entry name" value="SnoaL-like"/>
</dbReference>
<dbReference type="RefSeq" id="WP_342023658.1">
    <property type="nucleotide sequence ID" value="NZ_CP151657.1"/>
</dbReference>
<evidence type="ECO:0000313" key="2">
    <source>
        <dbReference type="EMBL" id="WZP16011.1"/>
    </source>
</evidence>
<dbReference type="Proteomes" id="UP001448858">
    <property type="component" value="Chromosome"/>
</dbReference>
<evidence type="ECO:0000259" key="1">
    <source>
        <dbReference type="Pfam" id="PF12680"/>
    </source>
</evidence>
<dbReference type="SUPFAM" id="SSF54427">
    <property type="entry name" value="NTF2-like"/>
    <property type="match status" value="1"/>
</dbReference>
<organism evidence="2 3">
    <name type="scientific">Arthrobacter citreus</name>
    <dbReference type="NCBI Taxonomy" id="1670"/>
    <lineage>
        <taxon>Bacteria</taxon>
        <taxon>Bacillati</taxon>
        <taxon>Actinomycetota</taxon>
        <taxon>Actinomycetes</taxon>
        <taxon>Micrococcales</taxon>
        <taxon>Micrococcaceae</taxon>
        <taxon>Arthrobacter</taxon>
    </lineage>
</organism>
<name>A0ABZ2ZWG6_9MICC</name>